<reference evidence="1 4" key="2">
    <citation type="submission" date="2023-03" db="EMBL/GenBank/DDBJ databases">
        <title>Whole genome sequence of the first Corynebacterium rouxii strains isolated in Brazil: a recent member of Corynebacterium diphtheriae complex.</title>
        <authorList>
            <person name="Vieira V."/>
            <person name="Ramos J.N."/>
            <person name="Araujo M.R.B."/>
            <person name="Baio P.V."/>
            <person name="Sant'Anna L.O."/>
            <person name="Veras J.F.C."/>
            <person name="Vieira E.M.D."/>
            <person name="Sousa M.A.B."/>
            <person name="Camargo C.H."/>
            <person name="Sacchi C.T."/>
            <person name="Campos K.R."/>
            <person name="Santos M.B.N."/>
            <person name="Bokermann S."/>
            <person name="Alvim L.B."/>
            <person name="Santos L.S."/>
            <person name="Mattos-Guaraldi A.L."/>
        </authorList>
    </citation>
    <scope>NUCLEOTIDE SEQUENCE [LARGE SCALE GENOMIC DNA]</scope>
    <source>
        <strain evidence="1 4">70862</strain>
    </source>
</reference>
<dbReference type="KEGG" id="crf:FRC0190_01277"/>
<organism evidence="2 3">
    <name type="scientific">Corynebacterium rouxii</name>
    <dbReference type="NCBI Taxonomy" id="2719119"/>
    <lineage>
        <taxon>Bacteria</taxon>
        <taxon>Bacillati</taxon>
        <taxon>Actinomycetota</taxon>
        <taxon>Actinomycetes</taxon>
        <taxon>Mycobacteriales</taxon>
        <taxon>Corynebacteriaceae</taxon>
        <taxon>Corynebacterium</taxon>
    </lineage>
</organism>
<evidence type="ECO:0000313" key="4">
    <source>
        <dbReference type="Proteomes" id="UP001265983"/>
    </source>
</evidence>
<reference evidence="2 3" key="1">
    <citation type="submission" date="2019-11" db="EMBL/GenBank/DDBJ databases">
        <authorList>
            <person name="Brisse S."/>
        </authorList>
    </citation>
    <scope>NUCLEOTIDE SEQUENCE [LARGE SCALE GENOMIC DNA]</scope>
    <source>
        <strain evidence="2">FRC0190</strain>
    </source>
</reference>
<dbReference type="RefSeq" id="WP_155872886.1">
    <property type="nucleotide sequence ID" value="NZ_CP168248.1"/>
</dbReference>
<evidence type="ECO:0000313" key="2">
    <source>
        <dbReference type="EMBL" id="VZH85311.1"/>
    </source>
</evidence>
<sequence>MMWMKRDAAELVLSRLRRAFDPVDIISDTLPPKWTPRDGPRVVVVSDGVPYSSRGWTREVVRITVHCGDLRTANRMLNMIDGHLTKPTSTGWAFSIKPATNRIVRPDSRIGGFVASAAFNVATNRKVA</sequence>
<dbReference type="Proteomes" id="UP001265983">
    <property type="component" value="Unassembled WGS sequence"/>
</dbReference>
<name>A0A6I8MGZ5_9CORY</name>
<gene>
    <name evidence="2" type="ORF">FRC0190_01277</name>
    <name evidence="1" type="ORF">P8T80_07945</name>
</gene>
<proteinExistence type="predicted"/>
<dbReference type="Proteomes" id="UP000423525">
    <property type="component" value="Chromosome"/>
</dbReference>
<dbReference type="AlphaFoldDB" id="A0A6I8MGZ5"/>
<evidence type="ECO:0000313" key="1">
    <source>
        <dbReference type="EMBL" id="MDT9411309.1"/>
    </source>
</evidence>
<evidence type="ECO:0000313" key="3">
    <source>
        <dbReference type="Proteomes" id="UP000423525"/>
    </source>
</evidence>
<keyword evidence="4" id="KW-1185">Reference proteome</keyword>
<protein>
    <recommendedName>
        <fullName evidence="5">Tail terminator</fullName>
    </recommendedName>
</protein>
<accession>A0A6I8MGZ5</accession>
<dbReference type="EMBL" id="LR738855">
    <property type="protein sequence ID" value="VZH85311.1"/>
    <property type="molecule type" value="Genomic_DNA"/>
</dbReference>
<evidence type="ECO:0008006" key="5">
    <source>
        <dbReference type="Google" id="ProtNLM"/>
    </source>
</evidence>
<dbReference type="EMBL" id="JARUHM010000010">
    <property type="protein sequence ID" value="MDT9411309.1"/>
    <property type="molecule type" value="Genomic_DNA"/>
</dbReference>